<gene>
    <name evidence="1" type="ORF">AC499_0338</name>
    <name evidence="2" type="ORF">AC499_1297</name>
</gene>
<comment type="caution">
    <text evidence="2">The sequence shown here is derived from an EMBL/GenBank/DDBJ whole genome shotgun (WGS) entry which is preliminary data.</text>
</comment>
<dbReference type="EMBL" id="LGLK01000057">
    <property type="protein sequence ID" value="KPC17136.1"/>
    <property type="molecule type" value="Genomic_DNA"/>
</dbReference>
<reference evidence="2 3" key="1">
    <citation type="submission" date="2015-07" db="EMBL/GenBank/DDBJ databases">
        <authorList>
            <person name="O'Brien H.E."/>
            <person name="Thakur S."/>
            <person name="Gong Y."/>
            <person name="Wang P.W."/>
            <person name="Guttman D.S."/>
        </authorList>
    </citation>
    <scope>NUCLEOTIDE SEQUENCE</scope>
    <source>
        <strain evidence="2 3">107</strain>
    </source>
</reference>
<accession>A0ABR5KTD1</accession>
<organism evidence="2 3">
    <name type="scientific">Pseudomonas amygdali pv. lachrymans</name>
    <name type="common">Pseudomonas syringae pv. lachrymans</name>
    <dbReference type="NCBI Taxonomy" id="53707"/>
    <lineage>
        <taxon>Bacteria</taxon>
        <taxon>Pseudomonadati</taxon>
        <taxon>Pseudomonadota</taxon>
        <taxon>Gammaproteobacteria</taxon>
        <taxon>Pseudomonadales</taxon>
        <taxon>Pseudomonadaceae</taxon>
        <taxon>Pseudomonas</taxon>
        <taxon>Pseudomonas amygdali</taxon>
    </lineage>
</organism>
<reference evidence="2 3" key="2">
    <citation type="submission" date="2015-10" db="EMBL/GenBank/DDBJ databases">
        <title>Comparative genomics and high-throughput reverse genetic screens identify a new phytobacterial MAMP and an Arabidopsis receptor required for immune elicitation.</title>
        <authorList>
            <person name="Mott G.A."/>
            <person name="Thakur S."/>
            <person name="Wang P.W."/>
            <person name="Desveaux D."/>
            <person name="Guttman D.S."/>
        </authorList>
    </citation>
    <scope>NUCLEOTIDE SEQUENCE [LARGE SCALE GENOMIC DNA]</scope>
    <source>
        <strain evidence="2 3">107</strain>
    </source>
</reference>
<name>A0ABR5KTD1_PSEAV</name>
<keyword evidence="3" id="KW-1185">Reference proteome</keyword>
<protein>
    <submittedName>
        <fullName evidence="2">Uncharacterized protein</fullName>
    </submittedName>
</protein>
<dbReference type="Proteomes" id="UP000037943">
    <property type="component" value="Unassembled WGS sequence"/>
</dbReference>
<evidence type="ECO:0000313" key="1">
    <source>
        <dbReference type="EMBL" id="KPC17136.1"/>
    </source>
</evidence>
<proteinExistence type="predicted"/>
<dbReference type="EMBL" id="LGLK01000057">
    <property type="protein sequence ID" value="KPC18095.1"/>
    <property type="molecule type" value="Genomic_DNA"/>
</dbReference>
<evidence type="ECO:0000313" key="3">
    <source>
        <dbReference type="Proteomes" id="UP000037943"/>
    </source>
</evidence>
<evidence type="ECO:0000313" key="2">
    <source>
        <dbReference type="EMBL" id="KPC18095.1"/>
    </source>
</evidence>
<sequence length="47" mass="5230">MQEFLAIVPPAVLECSNPKNTFPCSLLGQLKDKGFQCYWHIDGADFG</sequence>